<dbReference type="PANTHER" id="PTHR35046">
    <property type="entry name" value="ZINC KNUCKLE (CCHC-TYPE) FAMILY PROTEIN"/>
    <property type="match status" value="1"/>
</dbReference>
<dbReference type="Proteomes" id="UP000325081">
    <property type="component" value="Unassembled WGS sequence"/>
</dbReference>
<dbReference type="GO" id="GO:0006508">
    <property type="term" value="P:proteolysis"/>
    <property type="evidence" value="ECO:0007669"/>
    <property type="project" value="InterPro"/>
</dbReference>
<keyword evidence="3" id="KW-1185">Reference proteome</keyword>
<sequence>MPPKRQDAANEQRDAIFHDRFQQIDGQFVQLEERFMERFEGLSSGIVDLRLALNNVVGRSPQLPSGEEDDEDTISVVNPFSGLHHHQDEDGGFDGQGGRGWECGGHNVVGRQSTGRSLGLRPRRTGEGGSTATVLALMAAISIVAAGAMGALDEGSTPADNSGGDRPIRRMRRGSMSLVGRTLPNSDQIFTARWMKPATRDGSRVSGSRFLNFRADLTQLNFLTSGRQLSPCSILRMCWRIDVWGSRSVDEYTEEFYLLLTCVDVREMSEQLLSRYVGGLRGPIQDMLNLFVPDSVSDAHQRALLVEHQQAQKTGSSWPPLVKGITGNGASTPATSTVQQGVGTTSGGREVGPSSGGNSRLPGALRFFACGEPGHRQAQCTKAKEARGLLIEELETSGYDGPPIFDKEPEVPVVHVSGEVGTTLVLRRSLLSPHVATEDEGLRRRLSESTCIINDRVCRFVIDSGASDNVISNEAVTKLGLLSEPHPDPYSLAWIQRANAATVTRRVLVSFSLGTVYEDKVWCDIVPMDD</sequence>
<organism evidence="2 3">
    <name type="scientific">Striga asiatica</name>
    <name type="common">Asiatic witchweed</name>
    <name type="synonym">Buchnera asiatica</name>
    <dbReference type="NCBI Taxonomy" id="4170"/>
    <lineage>
        <taxon>Eukaryota</taxon>
        <taxon>Viridiplantae</taxon>
        <taxon>Streptophyta</taxon>
        <taxon>Embryophyta</taxon>
        <taxon>Tracheophyta</taxon>
        <taxon>Spermatophyta</taxon>
        <taxon>Magnoliopsida</taxon>
        <taxon>eudicotyledons</taxon>
        <taxon>Gunneridae</taxon>
        <taxon>Pentapetalae</taxon>
        <taxon>asterids</taxon>
        <taxon>lamiids</taxon>
        <taxon>Lamiales</taxon>
        <taxon>Orobanchaceae</taxon>
        <taxon>Buchnereae</taxon>
        <taxon>Striga</taxon>
    </lineage>
</organism>
<comment type="caution">
    <text evidence="2">The sequence shown here is derived from an EMBL/GenBank/DDBJ whole genome shotgun (WGS) entry which is preliminary data.</text>
</comment>
<dbReference type="CDD" id="cd00303">
    <property type="entry name" value="retropepsin_like"/>
    <property type="match status" value="1"/>
</dbReference>
<dbReference type="GO" id="GO:0004190">
    <property type="term" value="F:aspartic-type endopeptidase activity"/>
    <property type="evidence" value="ECO:0007669"/>
    <property type="project" value="InterPro"/>
</dbReference>
<evidence type="ECO:0000313" key="3">
    <source>
        <dbReference type="Proteomes" id="UP000325081"/>
    </source>
</evidence>
<accession>A0A5A7NZL8</accession>
<dbReference type="OrthoDB" id="1934635at2759"/>
<dbReference type="PANTHER" id="PTHR35046:SF18">
    <property type="entry name" value="RNA-DIRECTED DNA POLYMERASE"/>
    <property type="match status" value="1"/>
</dbReference>
<proteinExistence type="predicted"/>
<reference evidence="3" key="1">
    <citation type="journal article" date="2019" name="Curr. Biol.">
        <title>Genome Sequence of Striga asiatica Provides Insight into the Evolution of Plant Parasitism.</title>
        <authorList>
            <person name="Yoshida S."/>
            <person name="Kim S."/>
            <person name="Wafula E.K."/>
            <person name="Tanskanen J."/>
            <person name="Kim Y.M."/>
            <person name="Honaas L."/>
            <person name="Yang Z."/>
            <person name="Spallek T."/>
            <person name="Conn C.E."/>
            <person name="Ichihashi Y."/>
            <person name="Cheong K."/>
            <person name="Cui S."/>
            <person name="Der J.P."/>
            <person name="Gundlach H."/>
            <person name="Jiao Y."/>
            <person name="Hori C."/>
            <person name="Ishida J.K."/>
            <person name="Kasahara H."/>
            <person name="Kiba T."/>
            <person name="Kim M.S."/>
            <person name="Koo N."/>
            <person name="Laohavisit A."/>
            <person name="Lee Y.H."/>
            <person name="Lumba S."/>
            <person name="McCourt P."/>
            <person name="Mortimer J.C."/>
            <person name="Mutuku J.M."/>
            <person name="Nomura T."/>
            <person name="Sasaki-Sekimoto Y."/>
            <person name="Seto Y."/>
            <person name="Wang Y."/>
            <person name="Wakatake T."/>
            <person name="Sakakibara H."/>
            <person name="Demura T."/>
            <person name="Yamaguchi S."/>
            <person name="Yoneyama K."/>
            <person name="Manabe R.I."/>
            <person name="Nelson D.C."/>
            <person name="Schulman A.H."/>
            <person name="Timko M.P."/>
            <person name="dePamphilis C.W."/>
            <person name="Choi D."/>
            <person name="Shirasu K."/>
        </authorList>
    </citation>
    <scope>NUCLEOTIDE SEQUENCE [LARGE SCALE GENOMIC DNA]</scope>
    <source>
        <strain evidence="3">cv. UVA1</strain>
    </source>
</reference>
<dbReference type="InterPro" id="IPR001969">
    <property type="entry name" value="Aspartic_peptidase_AS"/>
</dbReference>
<name>A0A5A7NZL8_STRAF</name>
<dbReference type="InterPro" id="IPR021109">
    <property type="entry name" value="Peptidase_aspartic_dom_sf"/>
</dbReference>
<gene>
    <name evidence="2" type="ORF">STAS_01582</name>
</gene>
<evidence type="ECO:0000313" key="2">
    <source>
        <dbReference type="EMBL" id="GER25966.1"/>
    </source>
</evidence>
<feature type="region of interest" description="Disordered" evidence="1">
    <location>
        <begin position="329"/>
        <end position="357"/>
    </location>
</feature>
<dbReference type="EMBL" id="BKCP01000669">
    <property type="protein sequence ID" value="GER25966.1"/>
    <property type="molecule type" value="Genomic_DNA"/>
</dbReference>
<feature type="region of interest" description="Disordered" evidence="1">
    <location>
        <begin position="107"/>
        <end position="126"/>
    </location>
</feature>
<dbReference type="PROSITE" id="PS00141">
    <property type="entry name" value="ASP_PROTEASE"/>
    <property type="match status" value="1"/>
</dbReference>
<protein>
    <submittedName>
        <fullName evidence="2">Mutant gag-pol polyprotein</fullName>
    </submittedName>
</protein>
<evidence type="ECO:0000256" key="1">
    <source>
        <dbReference type="SAM" id="MobiDB-lite"/>
    </source>
</evidence>
<dbReference type="Pfam" id="PF13650">
    <property type="entry name" value="Asp_protease_2"/>
    <property type="match status" value="1"/>
</dbReference>
<dbReference type="Gene3D" id="2.40.70.10">
    <property type="entry name" value="Acid Proteases"/>
    <property type="match status" value="1"/>
</dbReference>
<dbReference type="AlphaFoldDB" id="A0A5A7NZL8"/>